<evidence type="ECO:0000313" key="2">
    <source>
        <dbReference type="EMBL" id="KAE9408858.1"/>
    </source>
</evidence>
<keyword evidence="3" id="KW-1185">Reference proteome</keyword>
<evidence type="ECO:0000313" key="3">
    <source>
        <dbReference type="Proteomes" id="UP000799118"/>
    </source>
</evidence>
<reference evidence="2" key="1">
    <citation type="journal article" date="2019" name="Environ. Microbiol.">
        <title>Fungal ecological strategies reflected in gene transcription - a case study of two litter decomposers.</title>
        <authorList>
            <person name="Barbi F."/>
            <person name="Kohler A."/>
            <person name="Barry K."/>
            <person name="Baskaran P."/>
            <person name="Daum C."/>
            <person name="Fauchery L."/>
            <person name="Ihrmark K."/>
            <person name="Kuo A."/>
            <person name="LaButti K."/>
            <person name="Lipzen A."/>
            <person name="Morin E."/>
            <person name="Grigoriev I.V."/>
            <person name="Henrissat B."/>
            <person name="Lindahl B."/>
            <person name="Martin F."/>
        </authorList>
    </citation>
    <scope>NUCLEOTIDE SEQUENCE</scope>
    <source>
        <strain evidence="2">JB14</strain>
    </source>
</reference>
<gene>
    <name evidence="2" type="ORF">BT96DRAFT_962521</name>
</gene>
<dbReference type="Proteomes" id="UP000799118">
    <property type="component" value="Unassembled WGS sequence"/>
</dbReference>
<sequence>MSTASLPSYYLAPTLPSIPAYSEEPQEHEQRLALANRFRPRSSGTFVKHSKNGDVKLTLNGQEGQIPAYGSGGIIDGAIDIAKTDGVTNVEIKVEGHLQLKEIAEGGTVDKKVSLARAVLWSKEQMGDTPCPNTSSFHLSLPTTFDFENEPCNLPPTYSVKLSGLPGFTARIEYSIYVTVHKAPLVKANFFSINVGTSTLTTPFVYYPRTRPAMPTPLPLILSRKGNGFESTSQWQLYESVISSRRASLQDIKTRLYTPASRIFCASQSIPFHLTLESSALSLASFLPFGPSGQSSAKKPTRLQIMRQVTVDVRNEMIGTQTRTDMWRVDSIGEAAFRHAGDGPTWISFSGEITVDPSIKVMGFKAGGLTVKDCILFSMTPPEAQKAPFIELRQVIPIRLTTDPFSADGTGIGGLRSDSEYSVPSSPGSRE</sequence>
<protein>
    <recommendedName>
        <fullName evidence="4">Arrestin-like N-terminal domain-containing protein</fullName>
    </recommendedName>
</protein>
<dbReference type="AlphaFoldDB" id="A0A6A4IHX7"/>
<proteinExistence type="predicted"/>
<organism evidence="2 3">
    <name type="scientific">Gymnopus androsaceus JB14</name>
    <dbReference type="NCBI Taxonomy" id="1447944"/>
    <lineage>
        <taxon>Eukaryota</taxon>
        <taxon>Fungi</taxon>
        <taxon>Dikarya</taxon>
        <taxon>Basidiomycota</taxon>
        <taxon>Agaricomycotina</taxon>
        <taxon>Agaricomycetes</taxon>
        <taxon>Agaricomycetidae</taxon>
        <taxon>Agaricales</taxon>
        <taxon>Marasmiineae</taxon>
        <taxon>Omphalotaceae</taxon>
        <taxon>Gymnopus</taxon>
    </lineage>
</organism>
<evidence type="ECO:0008006" key="4">
    <source>
        <dbReference type="Google" id="ProtNLM"/>
    </source>
</evidence>
<dbReference type="EMBL" id="ML769389">
    <property type="protein sequence ID" value="KAE9408858.1"/>
    <property type="molecule type" value="Genomic_DNA"/>
</dbReference>
<evidence type="ECO:0000256" key="1">
    <source>
        <dbReference type="SAM" id="MobiDB-lite"/>
    </source>
</evidence>
<feature type="region of interest" description="Disordered" evidence="1">
    <location>
        <begin position="407"/>
        <end position="431"/>
    </location>
</feature>
<accession>A0A6A4IHX7</accession>
<feature type="compositionally biased region" description="Polar residues" evidence="1">
    <location>
        <begin position="420"/>
        <end position="431"/>
    </location>
</feature>
<name>A0A6A4IHX7_9AGAR</name>
<dbReference type="OrthoDB" id="3242181at2759"/>